<protein>
    <recommendedName>
        <fullName evidence="6">Mar1 transposase</fullName>
    </recommendedName>
</protein>
<dbReference type="VEuPathDB" id="TrichDB:TVAG_244500"/>
<dbReference type="KEGG" id="tva:4762412"/>
<feature type="region of interest" description="Disordered" evidence="1">
    <location>
        <begin position="41"/>
        <end position="80"/>
    </location>
</feature>
<dbReference type="AlphaFoldDB" id="A2ES37"/>
<dbReference type="VEuPathDB" id="TrichDB:TVAGG3_0689980"/>
<evidence type="ECO:0000313" key="4">
    <source>
        <dbReference type="EMBL" id="EAY04549.1"/>
    </source>
</evidence>
<feature type="signal peptide" evidence="3">
    <location>
        <begin position="1"/>
        <end position="17"/>
    </location>
</feature>
<reference evidence="4" key="1">
    <citation type="submission" date="2006-10" db="EMBL/GenBank/DDBJ databases">
        <authorList>
            <person name="Amadeo P."/>
            <person name="Zhao Q."/>
            <person name="Wortman J."/>
            <person name="Fraser-Liggett C."/>
            <person name="Carlton J."/>
        </authorList>
    </citation>
    <scope>NUCLEOTIDE SEQUENCE</scope>
    <source>
        <strain evidence="4">G3</strain>
    </source>
</reference>
<evidence type="ECO:0000256" key="2">
    <source>
        <dbReference type="SAM" id="Phobius"/>
    </source>
</evidence>
<dbReference type="InParanoid" id="A2ES37"/>
<accession>A2ES37</accession>
<evidence type="ECO:0008006" key="6">
    <source>
        <dbReference type="Google" id="ProtNLM"/>
    </source>
</evidence>
<dbReference type="Proteomes" id="UP000001542">
    <property type="component" value="Unassembled WGS sequence"/>
</dbReference>
<dbReference type="EMBL" id="DS113472">
    <property type="protein sequence ID" value="EAY04549.1"/>
    <property type="molecule type" value="Genomic_DNA"/>
</dbReference>
<evidence type="ECO:0000313" key="5">
    <source>
        <dbReference type="Proteomes" id="UP000001542"/>
    </source>
</evidence>
<keyword evidence="5" id="KW-1185">Reference proteome</keyword>
<proteinExistence type="predicted"/>
<keyword evidence="3" id="KW-0732">Signal</keyword>
<name>A2ES37_TRIV3</name>
<dbReference type="RefSeq" id="XP_001316772.1">
    <property type="nucleotide sequence ID" value="XM_001316737.1"/>
</dbReference>
<keyword evidence="2" id="KW-0812">Transmembrane</keyword>
<keyword evidence="2" id="KW-0472">Membrane</keyword>
<sequence>MLLIQMVLIFMLQKSEALAKTHGISTTHCTQKMISLLKTPAASSSKLKRIQLSSTSRKASDLPKQSRKKKRAPASQMIHQTKMLMSKRKSKYNFYLFQLLNDCYIYTLIFLTCKFILLAKKPKNRK</sequence>
<gene>
    <name evidence="4" type="ORF">TVAG_244500</name>
</gene>
<reference evidence="4" key="2">
    <citation type="journal article" date="2007" name="Science">
        <title>Draft genome sequence of the sexually transmitted pathogen Trichomonas vaginalis.</title>
        <authorList>
            <person name="Carlton J.M."/>
            <person name="Hirt R.P."/>
            <person name="Silva J.C."/>
            <person name="Delcher A.L."/>
            <person name="Schatz M."/>
            <person name="Zhao Q."/>
            <person name="Wortman J.R."/>
            <person name="Bidwell S.L."/>
            <person name="Alsmark U.C.M."/>
            <person name="Besteiro S."/>
            <person name="Sicheritz-Ponten T."/>
            <person name="Noel C.J."/>
            <person name="Dacks J.B."/>
            <person name="Foster P.G."/>
            <person name="Simillion C."/>
            <person name="Van de Peer Y."/>
            <person name="Miranda-Saavedra D."/>
            <person name="Barton G.J."/>
            <person name="Westrop G.D."/>
            <person name="Mueller S."/>
            <person name="Dessi D."/>
            <person name="Fiori P.L."/>
            <person name="Ren Q."/>
            <person name="Paulsen I."/>
            <person name="Zhang H."/>
            <person name="Bastida-Corcuera F.D."/>
            <person name="Simoes-Barbosa A."/>
            <person name="Brown M.T."/>
            <person name="Hayes R.D."/>
            <person name="Mukherjee M."/>
            <person name="Okumura C.Y."/>
            <person name="Schneider R."/>
            <person name="Smith A.J."/>
            <person name="Vanacova S."/>
            <person name="Villalvazo M."/>
            <person name="Haas B.J."/>
            <person name="Pertea M."/>
            <person name="Feldblyum T.V."/>
            <person name="Utterback T.R."/>
            <person name="Shu C.L."/>
            <person name="Osoegawa K."/>
            <person name="de Jong P.J."/>
            <person name="Hrdy I."/>
            <person name="Horvathova L."/>
            <person name="Zubacova Z."/>
            <person name="Dolezal P."/>
            <person name="Malik S.B."/>
            <person name="Logsdon J.M. Jr."/>
            <person name="Henze K."/>
            <person name="Gupta A."/>
            <person name="Wang C.C."/>
            <person name="Dunne R.L."/>
            <person name="Upcroft J.A."/>
            <person name="Upcroft P."/>
            <person name="White O."/>
            <person name="Salzberg S.L."/>
            <person name="Tang P."/>
            <person name="Chiu C.-H."/>
            <person name="Lee Y.-S."/>
            <person name="Embley T.M."/>
            <person name="Coombs G.H."/>
            <person name="Mottram J.C."/>
            <person name="Tachezy J."/>
            <person name="Fraser-Liggett C.M."/>
            <person name="Johnson P.J."/>
        </authorList>
    </citation>
    <scope>NUCLEOTIDE SEQUENCE [LARGE SCALE GENOMIC DNA]</scope>
    <source>
        <strain evidence="4">G3</strain>
    </source>
</reference>
<feature type="compositionally biased region" description="Polar residues" evidence="1">
    <location>
        <begin position="41"/>
        <end position="57"/>
    </location>
</feature>
<feature type="transmembrane region" description="Helical" evidence="2">
    <location>
        <begin position="94"/>
        <end position="117"/>
    </location>
</feature>
<evidence type="ECO:0000256" key="3">
    <source>
        <dbReference type="SAM" id="SignalP"/>
    </source>
</evidence>
<keyword evidence="2" id="KW-1133">Transmembrane helix</keyword>
<evidence type="ECO:0000256" key="1">
    <source>
        <dbReference type="SAM" id="MobiDB-lite"/>
    </source>
</evidence>
<feature type="chain" id="PRO_5002643507" description="Mar1 transposase" evidence="3">
    <location>
        <begin position="18"/>
        <end position="126"/>
    </location>
</feature>
<organism evidence="4 5">
    <name type="scientific">Trichomonas vaginalis (strain ATCC PRA-98 / G3)</name>
    <dbReference type="NCBI Taxonomy" id="412133"/>
    <lineage>
        <taxon>Eukaryota</taxon>
        <taxon>Metamonada</taxon>
        <taxon>Parabasalia</taxon>
        <taxon>Trichomonadida</taxon>
        <taxon>Trichomonadidae</taxon>
        <taxon>Trichomonas</taxon>
    </lineage>
</organism>